<dbReference type="Gene3D" id="3.40.640.10">
    <property type="entry name" value="Type I PLP-dependent aspartate aminotransferase-like (Major domain)"/>
    <property type="match status" value="1"/>
</dbReference>
<name>A0AAE3TB99_9BACT</name>
<feature type="modified residue" description="N6-(pyridoxal phosphate)lysine" evidence="3">
    <location>
        <position position="236"/>
    </location>
</feature>
<dbReference type="AlphaFoldDB" id="A0AAE3TB99"/>
<gene>
    <name evidence="5" type="ORF">P0M35_00375</name>
</gene>
<dbReference type="PANTHER" id="PTHR11808">
    <property type="entry name" value="TRANS-SULFURATION ENZYME FAMILY MEMBER"/>
    <property type="match status" value="1"/>
</dbReference>
<dbReference type="InterPro" id="IPR000277">
    <property type="entry name" value="Cys/Met-Metab_PyrdxlP-dep_enz"/>
</dbReference>
<dbReference type="GO" id="GO:0030170">
    <property type="term" value="F:pyridoxal phosphate binding"/>
    <property type="evidence" value="ECO:0007669"/>
    <property type="project" value="InterPro"/>
</dbReference>
<dbReference type="GO" id="GO:0005737">
    <property type="term" value="C:cytoplasm"/>
    <property type="evidence" value="ECO:0007669"/>
    <property type="project" value="TreeGrafter"/>
</dbReference>
<dbReference type="PANTHER" id="PTHR11808:SF80">
    <property type="entry name" value="CYSTATHIONINE GAMMA-LYASE"/>
    <property type="match status" value="1"/>
</dbReference>
<dbReference type="RefSeq" id="WP_321534355.1">
    <property type="nucleotide sequence ID" value="NZ_JARGDL010000001.1"/>
</dbReference>
<sequence>MANENKKNLVDETKYSMDTQLIYGKAFSDKWDYAHHVTAPISSSTTFRLDSVERGAQGFIQFANSEIEEKAPIFIYDRLGEPNKDMLEENLAHVEKGEMAVSFSTGMGAISSILGVLTKSGDEIIAHHTLYGCTFSLLTNWYPRYNIKVNQVDLTDVNNIYKVLTENTKVIYFETPANPNLNIIDLEAIVNAVKEINKSRDEKNKIYTVVDNTFATPFCQRPIEYGIDFVVHSLTKGIGGFGTDMGGAIIGPKKFRDIILLYRKDFGAVLNTKSAWAILTYGLPTLGLRQRHQINSAMKIAEYLNQHPKVEVVNYPGLPNFKFHEIAKKQMKDFNGNFAPGGLLFFVLKGKNAEDSKENGRKFMNYIADYAYTMTLAVSLGHTRTLIEHPASMTHSAIPAEKLLDHQIDPGGVRLAVGLENTDDILTDLENALKQI</sequence>
<keyword evidence="5" id="KW-0808">Transferase</keyword>
<dbReference type="InterPro" id="IPR015421">
    <property type="entry name" value="PyrdxlP-dep_Trfase_major"/>
</dbReference>
<dbReference type="FunFam" id="3.40.640.10:FF:000046">
    <property type="entry name" value="Cystathionine gamma-lyase"/>
    <property type="match status" value="1"/>
</dbReference>
<comment type="cofactor">
    <cofactor evidence="1 4">
        <name>pyridoxal 5'-phosphate</name>
        <dbReference type="ChEBI" id="CHEBI:597326"/>
    </cofactor>
</comment>
<keyword evidence="5" id="KW-0032">Aminotransferase</keyword>
<dbReference type="Pfam" id="PF01053">
    <property type="entry name" value="Cys_Met_Meta_PP"/>
    <property type="match status" value="1"/>
</dbReference>
<proteinExistence type="inferred from homology"/>
<accession>A0AAE3TB99</accession>
<keyword evidence="2 3" id="KW-0663">Pyridoxal phosphate</keyword>
<organism evidence="5 6">
    <name type="scientific">Stygiobacter electus</name>
    <dbReference type="NCBI Taxonomy" id="3032292"/>
    <lineage>
        <taxon>Bacteria</taxon>
        <taxon>Pseudomonadati</taxon>
        <taxon>Ignavibacteriota</taxon>
        <taxon>Ignavibacteria</taxon>
        <taxon>Ignavibacteriales</taxon>
        <taxon>Melioribacteraceae</taxon>
        <taxon>Stygiobacter</taxon>
    </lineage>
</organism>
<evidence type="ECO:0000313" key="6">
    <source>
        <dbReference type="Proteomes" id="UP001221302"/>
    </source>
</evidence>
<evidence type="ECO:0000313" key="5">
    <source>
        <dbReference type="EMBL" id="MDF1610590.1"/>
    </source>
</evidence>
<dbReference type="SUPFAM" id="SSF53383">
    <property type="entry name" value="PLP-dependent transferases"/>
    <property type="match status" value="1"/>
</dbReference>
<protein>
    <submittedName>
        <fullName evidence="5">Aminotransferase class I/II-fold pyridoxal phosphate-dependent enzyme</fullName>
    </submittedName>
</protein>
<dbReference type="InterPro" id="IPR015422">
    <property type="entry name" value="PyrdxlP-dep_Trfase_small"/>
</dbReference>
<reference evidence="5" key="1">
    <citation type="submission" date="2023-03" db="EMBL/GenBank/DDBJ databases">
        <title>Stygiobacter electus gen. nov., sp. nov., facultatively anaerobic thermotolerant bacterium of the class Ignavibacteria from a well of Yessentuki mineral water deposit.</title>
        <authorList>
            <person name="Podosokorskaya O.A."/>
            <person name="Elcheninov A.G."/>
            <person name="Petrova N.F."/>
            <person name="Zavarzina D.G."/>
            <person name="Kublanov I.V."/>
            <person name="Merkel A.Y."/>
        </authorList>
    </citation>
    <scope>NUCLEOTIDE SEQUENCE</scope>
    <source>
        <strain evidence="5">09-Me</strain>
    </source>
</reference>
<dbReference type="InterPro" id="IPR015424">
    <property type="entry name" value="PyrdxlP-dep_Trfase"/>
</dbReference>
<comment type="similarity">
    <text evidence="4">Belongs to the trans-sulfuration enzymes family.</text>
</comment>
<keyword evidence="6" id="KW-1185">Reference proteome</keyword>
<dbReference type="Proteomes" id="UP001221302">
    <property type="component" value="Unassembled WGS sequence"/>
</dbReference>
<dbReference type="GO" id="GO:0016846">
    <property type="term" value="F:carbon-sulfur lyase activity"/>
    <property type="evidence" value="ECO:0007669"/>
    <property type="project" value="TreeGrafter"/>
</dbReference>
<evidence type="ECO:0000256" key="1">
    <source>
        <dbReference type="ARBA" id="ARBA00001933"/>
    </source>
</evidence>
<dbReference type="CDD" id="cd00614">
    <property type="entry name" value="CGS_like"/>
    <property type="match status" value="1"/>
</dbReference>
<dbReference type="Gene3D" id="3.90.1150.10">
    <property type="entry name" value="Aspartate Aminotransferase, domain 1"/>
    <property type="match status" value="1"/>
</dbReference>
<dbReference type="GO" id="GO:0008483">
    <property type="term" value="F:transaminase activity"/>
    <property type="evidence" value="ECO:0007669"/>
    <property type="project" value="UniProtKB-KW"/>
</dbReference>
<comment type="caution">
    <text evidence="5">The sequence shown here is derived from an EMBL/GenBank/DDBJ whole genome shotgun (WGS) entry which is preliminary data.</text>
</comment>
<dbReference type="EMBL" id="JARGDL010000001">
    <property type="protein sequence ID" value="MDF1610590.1"/>
    <property type="molecule type" value="Genomic_DNA"/>
</dbReference>
<dbReference type="PIRSF" id="PIRSF001434">
    <property type="entry name" value="CGS"/>
    <property type="match status" value="1"/>
</dbReference>
<dbReference type="GO" id="GO:0019346">
    <property type="term" value="P:transsulfuration"/>
    <property type="evidence" value="ECO:0007669"/>
    <property type="project" value="InterPro"/>
</dbReference>
<evidence type="ECO:0000256" key="2">
    <source>
        <dbReference type="ARBA" id="ARBA00022898"/>
    </source>
</evidence>
<evidence type="ECO:0000256" key="3">
    <source>
        <dbReference type="PIRSR" id="PIRSR001434-2"/>
    </source>
</evidence>
<evidence type="ECO:0000256" key="4">
    <source>
        <dbReference type="RuleBase" id="RU362118"/>
    </source>
</evidence>